<name>A0A164AHL6_9FLAO</name>
<protein>
    <submittedName>
        <fullName evidence="1">Uncharacterized protein</fullName>
    </submittedName>
</protein>
<accession>A0A164AHL6</accession>
<dbReference type="EMBL" id="LQNU01000033">
    <property type="protein sequence ID" value="KZE83870.1"/>
    <property type="molecule type" value="Genomic_DNA"/>
</dbReference>
<sequence>MGFFKRKNRFPTEDINRGEVILTNDEIIIKNNSYESNDEIIKIKSIEYIYLETSDYSEPSMFIYQGRQYYIPGDYVGTERLWKHLSELFNFDIDIVYAHLKDKKNAIYKLYRTTYTKNYSITSTNTNDYLEGFEIQSPTPLFISWNTTKEELLKCPYISSDGFYLDITYPVRIGNIIIDNLGTYINDVRSDVAPQNYYAKCFTTDGSDKSLYELKNKIEQDLGSKASYSFNDDGNLFFYAKSNDITLEISYSNDDNDCRTIAYSFSSLHISTKYEYPNLLNDTDYTDKLELSNTFIFKYLLSTPTNYHRDDRIKHTPEIIQKHSKGKSIIWIDNANNILGFADNEYAIWFDKMEIDSLTLWNMLPAKGGGFCNLSINLNTGESVTVFEGEHDTLKYQLEELEKFLGLKVTFNEDYNC</sequence>
<evidence type="ECO:0000313" key="1">
    <source>
        <dbReference type="EMBL" id="KZE83870.1"/>
    </source>
</evidence>
<reference evidence="1 2" key="1">
    <citation type="submission" date="2016-01" db="EMBL/GenBank/DDBJ databases">
        <title>Whole genome sequencing of Myroides marinus L41.</title>
        <authorList>
            <person name="Hong K.W."/>
        </authorList>
    </citation>
    <scope>NUCLEOTIDE SEQUENCE [LARGE SCALE GENOMIC DNA]</scope>
    <source>
        <strain evidence="1 2">L41</strain>
    </source>
</reference>
<organism evidence="1 2">
    <name type="scientific">Myroides marinus</name>
    <dbReference type="NCBI Taxonomy" id="703342"/>
    <lineage>
        <taxon>Bacteria</taxon>
        <taxon>Pseudomonadati</taxon>
        <taxon>Bacteroidota</taxon>
        <taxon>Flavobacteriia</taxon>
        <taxon>Flavobacteriales</taxon>
        <taxon>Flavobacteriaceae</taxon>
        <taxon>Myroides</taxon>
    </lineage>
</organism>
<dbReference type="AlphaFoldDB" id="A0A164AHL6"/>
<dbReference type="RefSeq" id="WP_038986402.1">
    <property type="nucleotide sequence ID" value="NZ_JACAJR010000018.1"/>
</dbReference>
<keyword evidence="2" id="KW-1185">Reference proteome</keyword>
<proteinExistence type="predicted"/>
<gene>
    <name evidence="1" type="ORF">AV926_02915</name>
</gene>
<dbReference type="OrthoDB" id="5688981at2"/>
<dbReference type="Proteomes" id="UP000076630">
    <property type="component" value="Unassembled WGS sequence"/>
</dbReference>
<comment type="caution">
    <text evidence="1">The sequence shown here is derived from an EMBL/GenBank/DDBJ whole genome shotgun (WGS) entry which is preliminary data.</text>
</comment>
<evidence type="ECO:0000313" key="2">
    <source>
        <dbReference type="Proteomes" id="UP000076630"/>
    </source>
</evidence>